<dbReference type="Gene3D" id="3.90.580.10">
    <property type="entry name" value="Zinc finger, CHC2-type domain"/>
    <property type="match status" value="1"/>
</dbReference>
<dbReference type="PANTHER" id="PTHR30313">
    <property type="entry name" value="DNA PRIMASE"/>
    <property type="match status" value="1"/>
</dbReference>
<dbReference type="InterPro" id="IPR037068">
    <property type="entry name" value="DNA_primase_core_N_sf"/>
</dbReference>
<feature type="region of interest" description="Disordered" evidence="13">
    <location>
        <begin position="418"/>
        <end position="472"/>
    </location>
</feature>
<dbReference type="Pfam" id="PF13155">
    <property type="entry name" value="Toprim_2"/>
    <property type="match status" value="1"/>
</dbReference>
<accession>W4MDF9</accession>
<dbReference type="Pfam" id="PF08275">
    <property type="entry name" value="DNAG_N"/>
    <property type="match status" value="1"/>
</dbReference>
<keyword evidence="8" id="KW-0863">Zinc-finger</keyword>
<evidence type="ECO:0000256" key="8">
    <source>
        <dbReference type="ARBA" id="ARBA00022771"/>
    </source>
</evidence>
<keyword evidence="5" id="KW-0548">Nucleotidyltransferase</keyword>
<sequence length="472" mass="52743">VQDVLNRVDIVDVIGDYVTLTQRGANAKGLCPFHQEKTPSFTVSPSKGIFYCFGCQASGNAVRFLILSEHVTFPEAVRMLADRYGIHIPEGRDSKQDSELQQLYRLHQAAVAFFVQRLVQGSGAQAVREYCRTRQLSGEVVERFGLGYAPNAWEMLGREMQRQGYAQDMLVRSGLVAARDKQPGVYDRFRHRLMFPIYDRQGRPIAFGGRLLEGSDTHQAPKYLNSPETPIFQKNRTLYGFHLAKQAVRQHGQVIIVEGYTDVIACHRQGVTHVVGTLGTALTEMHAGMIKGLAKDVVLVFDGDMAGGKAAERGIGLFLDAGVRVRVVTLPEGEDPDSFLRQHSGEAFLQRVAEAQSFLDFLLARMGRFSDLRTPTGRADCVVRVVPMLKKIESEVERWGYMIQLAEHLGMPSEVLEREMNPDSAKRFQPTSKPSSYNRFSGKPSSHHQFSGNRSSDRRLHPPVGGQLPQRS</sequence>
<evidence type="ECO:0000256" key="5">
    <source>
        <dbReference type="ARBA" id="ARBA00022695"/>
    </source>
</evidence>
<keyword evidence="2" id="KW-0240">DNA-directed RNA polymerase</keyword>
<dbReference type="PANTHER" id="PTHR30313:SF2">
    <property type="entry name" value="DNA PRIMASE"/>
    <property type="match status" value="1"/>
</dbReference>
<evidence type="ECO:0000259" key="14">
    <source>
        <dbReference type="PROSITE" id="PS50880"/>
    </source>
</evidence>
<keyword evidence="11" id="KW-0238">DNA-binding</keyword>
<dbReference type="InterPro" id="IPR034151">
    <property type="entry name" value="TOPRIM_DnaG_bac"/>
</dbReference>
<name>W4MDF9_9BACT</name>
<keyword evidence="7" id="KW-0479">Metal-binding</keyword>
<keyword evidence="9" id="KW-0862">Zinc</keyword>
<protein>
    <recommendedName>
        <fullName evidence="14">Toprim domain-containing protein</fullName>
    </recommendedName>
</protein>
<gene>
    <name evidence="15" type="ORF">ETSY2_06615</name>
</gene>
<dbReference type="HAMAP" id="MF_00974">
    <property type="entry name" value="DNA_primase_DnaG"/>
    <property type="match status" value="1"/>
</dbReference>
<organism evidence="15 16">
    <name type="scientific">Candidatus Entotheonella gemina</name>
    <dbReference type="NCBI Taxonomy" id="1429439"/>
    <lineage>
        <taxon>Bacteria</taxon>
        <taxon>Pseudomonadati</taxon>
        <taxon>Nitrospinota/Tectimicrobiota group</taxon>
        <taxon>Candidatus Tectimicrobiota</taxon>
        <taxon>Candidatus Entotheonellia</taxon>
        <taxon>Candidatus Entotheonellales</taxon>
        <taxon>Candidatus Entotheonellaceae</taxon>
        <taxon>Candidatus Entotheonella</taxon>
    </lineage>
</organism>
<dbReference type="CDD" id="cd03364">
    <property type="entry name" value="TOPRIM_DnaG_primases"/>
    <property type="match status" value="1"/>
</dbReference>
<evidence type="ECO:0000256" key="2">
    <source>
        <dbReference type="ARBA" id="ARBA00022478"/>
    </source>
</evidence>
<dbReference type="SMART" id="SM00400">
    <property type="entry name" value="ZnF_CHCC"/>
    <property type="match status" value="1"/>
</dbReference>
<dbReference type="InterPro" id="IPR013264">
    <property type="entry name" value="DNAG_N"/>
</dbReference>
<dbReference type="InterPro" id="IPR006295">
    <property type="entry name" value="DNA_primase_DnaG"/>
</dbReference>
<feature type="compositionally biased region" description="Polar residues" evidence="13">
    <location>
        <begin position="429"/>
        <end position="454"/>
    </location>
</feature>
<dbReference type="Gene3D" id="3.90.980.10">
    <property type="entry name" value="DNA primase, catalytic core, N-terminal domain"/>
    <property type="match status" value="1"/>
</dbReference>
<evidence type="ECO:0000313" key="15">
    <source>
        <dbReference type="EMBL" id="ETX08225.1"/>
    </source>
</evidence>
<dbReference type="FunFam" id="3.40.1360.10:FF:000002">
    <property type="entry name" value="DNA primase"/>
    <property type="match status" value="1"/>
</dbReference>
<feature type="domain" description="Toprim" evidence="14">
    <location>
        <begin position="252"/>
        <end position="333"/>
    </location>
</feature>
<comment type="cofactor">
    <cofactor evidence="1">
        <name>Zn(2+)</name>
        <dbReference type="ChEBI" id="CHEBI:29105"/>
    </cofactor>
</comment>
<keyword evidence="16" id="KW-1185">Reference proteome</keyword>
<dbReference type="InterPro" id="IPR006171">
    <property type="entry name" value="TOPRIM_dom"/>
</dbReference>
<dbReference type="Proteomes" id="UP000019140">
    <property type="component" value="Unassembled WGS sequence"/>
</dbReference>
<dbReference type="SUPFAM" id="SSF57783">
    <property type="entry name" value="Zinc beta-ribbon"/>
    <property type="match status" value="1"/>
</dbReference>
<feature type="non-terminal residue" evidence="15">
    <location>
        <position position="472"/>
    </location>
</feature>
<reference evidence="15 16" key="1">
    <citation type="journal article" date="2014" name="Nature">
        <title>An environmental bacterial taxon with a large and distinct metabolic repertoire.</title>
        <authorList>
            <person name="Wilson M.C."/>
            <person name="Mori T."/>
            <person name="Ruckert C."/>
            <person name="Uria A.R."/>
            <person name="Helf M.J."/>
            <person name="Takada K."/>
            <person name="Gernert C."/>
            <person name="Steffens U.A."/>
            <person name="Heycke N."/>
            <person name="Schmitt S."/>
            <person name="Rinke C."/>
            <person name="Helfrich E.J."/>
            <person name="Brachmann A.O."/>
            <person name="Gurgui C."/>
            <person name="Wakimoto T."/>
            <person name="Kracht M."/>
            <person name="Crusemann M."/>
            <person name="Hentschel U."/>
            <person name="Abe I."/>
            <person name="Matsunaga S."/>
            <person name="Kalinowski J."/>
            <person name="Takeyama H."/>
            <person name="Piel J."/>
        </authorList>
    </citation>
    <scope>NUCLEOTIDE SEQUENCE [LARGE SCALE GENOMIC DNA]</scope>
    <source>
        <strain evidence="16">TSY2</strain>
    </source>
</reference>
<evidence type="ECO:0000256" key="12">
    <source>
        <dbReference type="ARBA" id="ARBA00023163"/>
    </source>
</evidence>
<dbReference type="PROSITE" id="PS50880">
    <property type="entry name" value="TOPRIM"/>
    <property type="match status" value="1"/>
</dbReference>
<dbReference type="Pfam" id="PF01807">
    <property type="entry name" value="Zn_ribbon_DnaG"/>
    <property type="match status" value="1"/>
</dbReference>
<dbReference type="AlphaFoldDB" id="W4MDF9"/>
<dbReference type="InterPro" id="IPR002694">
    <property type="entry name" value="Znf_CHC2"/>
</dbReference>
<keyword evidence="12" id="KW-0804">Transcription</keyword>
<dbReference type="SUPFAM" id="SSF56731">
    <property type="entry name" value="DNA primase core"/>
    <property type="match status" value="1"/>
</dbReference>
<proteinExistence type="inferred from homology"/>
<dbReference type="Pfam" id="PF10410">
    <property type="entry name" value="DnaB_bind"/>
    <property type="match status" value="1"/>
</dbReference>
<dbReference type="InterPro" id="IPR019475">
    <property type="entry name" value="DNA_primase_DnaB-bd"/>
</dbReference>
<dbReference type="EMBL" id="AZHX01000270">
    <property type="protein sequence ID" value="ETX08225.1"/>
    <property type="molecule type" value="Genomic_DNA"/>
</dbReference>
<dbReference type="InterPro" id="IPR050219">
    <property type="entry name" value="DnaG_primase"/>
</dbReference>
<dbReference type="GO" id="GO:0003677">
    <property type="term" value="F:DNA binding"/>
    <property type="evidence" value="ECO:0007669"/>
    <property type="project" value="UniProtKB-KW"/>
</dbReference>
<dbReference type="GO" id="GO:1990077">
    <property type="term" value="C:primosome complex"/>
    <property type="evidence" value="ECO:0007669"/>
    <property type="project" value="UniProtKB-KW"/>
</dbReference>
<comment type="caution">
    <text evidence="15">The sequence shown here is derived from an EMBL/GenBank/DDBJ whole genome shotgun (WGS) entry which is preliminary data.</text>
</comment>
<dbReference type="NCBIfam" id="TIGR01391">
    <property type="entry name" value="dnaG"/>
    <property type="match status" value="1"/>
</dbReference>
<evidence type="ECO:0000256" key="6">
    <source>
        <dbReference type="ARBA" id="ARBA00022705"/>
    </source>
</evidence>
<dbReference type="InterPro" id="IPR036977">
    <property type="entry name" value="DNA_primase_Znf_CHC2"/>
</dbReference>
<dbReference type="SMART" id="SM00493">
    <property type="entry name" value="TOPRIM"/>
    <property type="match status" value="1"/>
</dbReference>
<keyword evidence="4" id="KW-0808">Transferase</keyword>
<dbReference type="GO" id="GO:0006269">
    <property type="term" value="P:DNA replication, synthesis of primer"/>
    <property type="evidence" value="ECO:0007669"/>
    <property type="project" value="UniProtKB-KW"/>
</dbReference>
<dbReference type="FunFam" id="3.90.980.10:FF:000001">
    <property type="entry name" value="DNA primase"/>
    <property type="match status" value="1"/>
</dbReference>
<dbReference type="GO" id="GO:0000428">
    <property type="term" value="C:DNA-directed RNA polymerase complex"/>
    <property type="evidence" value="ECO:0007669"/>
    <property type="project" value="UniProtKB-KW"/>
</dbReference>
<evidence type="ECO:0000256" key="4">
    <source>
        <dbReference type="ARBA" id="ARBA00022679"/>
    </source>
</evidence>
<evidence type="ECO:0000256" key="10">
    <source>
        <dbReference type="ARBA" id="ARBA00022842"/>
    </source>
</evidence>
<feature type="non-terminal residue" evidence="15">
    <location>
        <position position="1"/>
    </location>
</feature>
<dbReference type="GO" id="GO:0008270">
    <property type="term" value="F:zinc ion binding"/>
    <property type="evidence" value="ECO:0007669"/>
    <property type="project" value="UniProtKB-KW"/>
</dbReference>
<evidence type="ECO:0000256" key="9">
    <source>
        <dbReference type="ARBA" id="ARBA00022833"/>
    </source>
</evidence>
<dbReference type="Gene3D" id="3.40.1360.10">
    <property type="match status" value="1"/>
</dbReference>
<keyword evidence="10" id="KW-0460">Magnesium</keyword>
<evidence type="ECO:0000256" key="11">
    <source>
        <dbReference type="ARBA" id="ARBA00023125"/>
    </source>
</evidence>
<keyword evidence="3" id="KW-0639">Primosome</keyword>
<evidence type="ECO:0000256" key="3">
    <source>
        <dbReference type="ARBA" id="ARBA00022515"/>
    </source>
</evidence>
<evidence type="ECO:0000256" key="7">
    <source>
        <dbReference type="ARBA" id="ARBA00022723"/>
    </source>
</evidence>
<evidence type="ECO:0000256" key="13">
    <source>
        <dbReference type="SAM" id="MobiDB-lite"/>
    </source>
</evidence>
<dbReference type="InterPro" id="IPR030846">
    <property type="entry name" value="DnaG_bac"/>
</dbReference>
<keyword evidence="6" id="KW-0235">DNA replication</keyword>
<dbReference type="GO" id="GO:0003899">
    <property type="term" value="F:DNA-directed RNA polymerase activity"/>
    <property type="evidence" value="ECO:0007669"/>
    <property type="project" value="InterPro"/>
</dbReference>
<dbReference type="GO" id="GO:0005737">
    <property type="term" value="C:cytoplasm"/>
    <property type="evidence" value="ECO:0007669"/>
    <property type="project" value="TreeGrafter"/>
</dbReference>
<dbReference type="FunFam" id="3.90.580.10:FF:000001">
    <property type="entry name" value="DNA primase"/>
    <property type="match status" value="1"/>
</dbReference>
<dbReference type="HOGENOM" id="CLU_579433_0_0_7"/>
<evidence type="ECO:0000313" key="16">
    <source>
        <dbReference type="Proteomes" id="UP000019140"/>
    </source>
</evidence>
<evidence type="ECO:0000256" key="1">
    <source>
        <dbReference type="ARBA" id="ARBA00001947"/>
    </source>
</evidence>